<evidence type="ECO:0000259" key="1">
    <source>
        <dbReference type="PROSITE" id="PS50995"/>
    </source>
</evidence>
<dbReference type="Gene3D" id="1.10.10.10">
    <property type="entry name" value="Winged helix-like DNA-binding domain superfamily/Winged helix DNA-binding domain"/>
    <property type="match status" value="1"/>
</dbReference>
<proteinExistence type="predicted"/>
<dbReference type="AlphaFoldDB" id="A0AA94VCK3"/>
<dbReference type="PANTHER" id="PTHR33164:SF43">
    <property type="entry name" value="HTH-TYPE TRANSCRIPTIONAL REPRESSOR YETL"/>
    <property type="match status" value="1"/>
</dbReference>
<dbReference type="PANTHER" id="PTHR33164">
    <property type="entry name" value="TRANSCRIPTIONAL REGULATOR, MARR FAMILY"/>
    <property type="match status" value="1"/>
</dbReference>
<dbReference type="InterPro" id="IPR039422">
    <property type="entry name" value="MarR/SlyA-like"/>
</dbReference>
<evidence type="ECO:0000313" key="3">
    <source>
        <dbReference type="Proteomes" id="UP000320858"/>
    </source>
</evidence>
<comment type="caution">
    <text evidence="2">The sequence shown here is derived from an EMBL/GenBank/DDBJ whole genome shotgun (WGS) entry which is preliminary data.</text>
</comment>
<organism evidence="2 3">
    <name type="scientific">Rhizobium rhizogenes</name>
    <name type="common">Agrobacterium rhizogenes</name>
    <dbReference type="NCBI Taxonomy" id="359"/>
    <lineage>
        <taxon>Bacteria</taxon>
        <taxon>Pseudomonadati</taxon>
        <taxon>Pseudomonadota</taxon>
        <taxon>Alphaproteobacteria</taxon>
        <taxon>Hyphomicrobiales</taxon>
        <taxon>Rhizobiaceae</taxon>
        <taxon>Rhizobium/Agrobacterium group</taxon>
        <taxon>Rhizobium</taxon>
    </lineage>
</organism>
<dbReference type="RefSeq" id="WP_013637396.1">
    <property type="nucleotide sequence ID" value="NZ_SGOB01000003.1"/>
</dbReference>
<gene>
    <name evidence="2" type="ORF">EXN24_16990</name>
</gene>
<dbReference type="GO" id="GO:0003700">
    <property type="term" value="F:DNA-binding transcription factor activity"/>
    <property type="evidence" value="ECO:0007669"/>
    <property type="project" value="InterPro"/>
</dbReference>
<dbReference type="SMART" id="SM00347">
    <property type="entry name" value="HTH_MARR"/>
    <property type="match status" value="1"/>
</dbReference>
<dbReference type="Pfam" id="PF12802">
    <property type="entry name" value="MarR_2"/>
    <property type="match status" value="1"/>
</dbReference>
<dbReference type="InterPro" id="IPR036388">
    <property type="entry name" value="WH-like_DNA-bd_sf"/>
</dbReference>
<feature type="domain" description="HTH marR-type" evidence="1">
    <location>
        <begin position="9"/>
        <end position="141"/>
    </location>
</feature>
<dbReference type="SUPFAM" id="SSF46785">
    <property type="entry name" value="Winged helix' DNA-binding domain"/>
    <property type="match status" value="1"/>
</dbReference>
<dbReference type="InterPro" id="IPR036390">
    <property type="entry name" value="WH_DNA-bd_sf"/>
</dbReference>
<dbReference type="Proteomes" id="UP000320858">
    <property type="component" value="Unassembled WGS sequence"/>
</dbReference>
<protein>
    <submittedName>
        <fullName evidence="2">MarR family transcriptional regulator</fullName>
    </submittedName>
</protein>
<accession>A0AA94VCK3</accession>
<reference evidence="2 3" key="1">
    <citation type="journal article" date="2019" name="Appl. Microbiol. Biotechnol.">
        <title>Differential efficiency of wild type rhizogenic strains for rol gene transformation of plants.</title>
        <authorList>
            <person name="Desmet S."/>
            <person name="De Keyser E."/>
            <person name="Van Vaerenbergh J."/>
            <person name="Baeyen S."/>
            <person name="Van Huylenbroeck J."/>
            <person name="Geelen D."/>
            <person name="Dhooghe E."/>
        </authorList>
    </citation>
    <scope>NUCLEOTIDE SEQUENCE [LARGE SCALE GENOMIC DNA]</scope>
    <source>
        <strain evidence="2 3">B 4.1</strain>
    </source>
</reference>
<dbReference type="EMBL" id="SGOB01000003">
    <property type="protein sequence ID" value="TRA88225.1"/>
    <property type="molecule type" value="Genomic_DNA"/>
</dbReference>
<dbReference type="GeneID" id="92774479"/>
<name>A0AA94VCK3_RHIRH</name>
<dbReference type="GO" id="GO:0006950">
    <property type="term" value="P:response to stress"/>
    <property type="evidence" value="ECO:0007669"/>
    <property type="project" value="TreeGrafter"/>
</dbReference>
<evidence type="ECO:0000313" key="2">
    <source>
        <dbReference type="EMBL" id="TRA88225.1"/>
    </source>
</evidence>
<sequence length="144" mass="16292">MTEPTPEQIEQLAFAFERFTRRFKVSEAAAVMQHSLNALDIQALLFIDEHPECNLGDVARHLQVALTTMSSSADRLVRRGMVERQRPEANRRSVALTIAANGRQAVEGYVDGYRASCKAMLQALDPVDRREFLRLTQKIAKFES</sequence>
<dbReference type="InterPro" id="IPR000835">
    <property type="entry name" value="HTH_MarR-typ"/>
</dbReference>
<dbReference type="PROSITE" id="PS50995">
    <property type="entry name" value="HTH_MARR_2"/>
    <property type="match status" value="1"/>
</dbReference>